<dbReference type="PROSITE" id="PS50203">
    <property type="entry name" value="CALPAIN_CAT"/>
    <property type="match status" value="1"/>
</dbReference>
<dbReference type="InterPro" id="IPR022684">
    <property type="entry name" value="Calpain_cysteine_protease"/>
</dbReference>
<dbReference type="InterPro" id="IPR038765">
    <property type="entry name" value="Papain-like_cys_pep_sf"/>
</dbReference>
<dbReference type="EMBL" id="CACVAQ010000370">
    <property type="protein sequence ID" value="CAA6825870.1"/>
    <property type="molecule type" value="Genomic_DNA"/>
</dbReference>
<keyword evidence="3 5" id="KW-0378">Hydrolase</keyword>
<dbReference type="PRINTS" id="PR00704">
    <property type="entry name" value="CALPAIN"/>
</dbReference>
<dbReference type="InterPro" id="IPR001300">
    <property type="entry name" value="Peptidase_C2_calpain_cat"/>
</dbReference>
<feature type="active site" evidence="5">
    <location>
        <position position="520"/>
    </location>
</feature>
<dbReference type="SMART" id="SM00230">
    <property type="entry name" value="CysPc"/>
    <property type="match status" value="1"/>
</dbReference>
<dbReference type="PANTHER" id="PTHR10183">
    <property type="entry name" value="CALPAIN"/>
    <property type="match status" value="1"/>
</dbReference>
<feature type="domain" description="Calpain catalytic" evidence="6">
    <location>
        <begin position="459"/>
        <end position="749"/>
    </location>
</feature>
<evidence type="ECO:0000313" key="7">
    <source>
        <dbReference type="EMBL" id="CAA6825870.1"/>
    </source>
</evidence>
<protein>
    <recommendedName>
        <fullName evidence="6">Calpain catalytic domain-containing protein</fullName>
    </recommendedName>
</protein>
<feature type="non-terminal residue" evidence="7">
    <location>
        <position position="749"/>
    </location>
</feature>
<dbReference type="GO" id="GO:0006508">
    <property type="term" value="P:proteolysis"/>
    <property type="evidence" value="ECO:0007669"/>
    <property type="project" value="UniProtKB-KW"/>
</dbReference>
<comment type="similarity">
    <text evidence="1">Belongs to the peptidase C2 family.</text>
</comment>
<keyword evidence="2 5" id="KW-0645">Protease</keyword>
<dbReference type="Pfam" id="PF00648">
    <property type="entry name" value="Peptidase_C2"/>
    <property type="match status" value="1"/>
</dbReference>
<evidence type="ECO:0000256" key="5">
    <source>
        <dbReference type="PROSITE-ProRule" id="PRU00239"/>
    </source>
</evidence>
<name>A0A6S6U9B4_9BACT</name>
<dbReference type="PANTHER" id="PTHR10183:SF379">
    <property type="entry name" value="CALPAIN-5"/>
    <property type="match status" value="1"/>
</dbReference>
<dbReference type="AlphaFoldDB" id="A0A6S6U9B4"/>
<gene>
    <name evidence="7" type="ORF">HELGO_WM50317</name>
</gene>
<sequence>MPKPFETDLNRLLSLIKDYQAALKATKQKTPEQIAYFGQLKIVYQGLKVALKEQDTDTCSIKRVNLLRPVVITDSNNNQIRSSFSPKVKIVLQIFTTQKDCVFVDETIDITYQKGGKKSILIQEVIDANQQAIFFLNFEKKENNIAFISVEGLQAPRITYTYQPSLKLDTSENVEKTKRAFDPKVMRKDFQEIITDLLPEAKMETVPNASWKKLLDFDSIYPIIENDQIDPLPDLATLSDKELSSKNIELGAHIHPFAILLNKLQKTLQTFKSLTYNYQGSDHADLFDKEYETSIANTEALIIALKEKIDAYTLIRHAIGREENLRKIPENVRTLYQQALLVLNQQIPLVATLTKRVHSYPSLDLEYAAWSTEVETTSKTAKESIQALKKALDPLNTAVEVLKAEGYSNWEYKRWKAGAFRQLKKEYELVQFDANKLLESDGPLQNKIKVLAANDGYLEFLDNKSENNFSDAEEKLFLKNIPASYQLRHETPLDEAGEKLPPFEDGAQTEDIEQGQVSDCYLLAAMANLAQPDTAHLLEEMIVEKEEKGKKIYVVTLYQEGIPVEVEVDGRFMTLTAPDEENFKNPKKHLGAAPKEDIWVPIIEKAYAKLMAKGDYTLIENNTPQNAMKALLGNKVDIPLSFLVDEHGRLINEGEGTSITNPLELASIGLQQLKQLLLSAQEKGYKMNLSSPNSYKGVEELNHNHVLNIGNGNYISFDHTYTITAIEGDMASVFNPHGKASKLGTFFDG</sequence>
<feature type="active site" evidence="5">
    <location>
        <position position="735"/>
    </location>
</feature>
<evidence type="ECO:0000259" key="6">
    <source>
        <dbReference type="PROSITE" id="PS50203"/>
    </source>
</evidence>
<dbReference type="SUPFAM" id="SSF54001">
    <property type="entry name" value="Cysteine proteinases"/>
    <property type="match status" value="1"/>
</dbReference>
<reference evidence="7" key="1">
    <citation type="submission" date="2020-01" db="EMBL/GenBank/DDBJ databases">
        <authorList>
            <person name="Meier V. D."/>
            <person name="Meier V D."/>
        </authorList>
    </citation>
    <scope>NUCLEOTIDE SEQUENCE</scope>
    <source>
        <strain evidence="7">HLG_WM_MAG_10</strain>
    </source>
</reference>
<feature type="active site" evidence="5">
    <location>
        <position position="705"/>
    </location>
</feature>
<evidence type="ECO:0000256" key="1">
    <source>
        <dbReference type="ARBA" id="ARBA00007623"/>
    </source>
</evidence>
<organism evidence="7">
    <name type="scientific">uncultured Aureispira sp</name>
    <dbReference type="NCBI Taxonomy" id="1331704"/>
    <lineage>
        <taxon>Bacteria</taxon>
        <taxon>Pseudomonadati</taxon>
        <taxon>Bacteroidota</taxon>
        <taxon>Saprospiria</taxon>
        <taxon>Saprospirales</taxon>
        <taxon>Saprospiraceae</taxon>
        <taxon>Aureispira</taxon>
        <taxon>environmental samples</taxon>
    </lineage>
</organism>
<accession>A0A6S6U9B4</accession>
<keyword evidence="4 5" id="KW-0788">Thiol protease</keyword>
<evidence type="ECO:0000256" key="3">
    <source>
        <dbReference type="ARBA" id="ARBA00022801"/>
    </source>
</evidence>
<dbReference type="GO" id="GO:0004198">
    <property type="term" value="F:calcium-dependent cysteine-type endopeptidase activity"/>
    <property type="evidence" value="ECO:0007669"/>
    <property type="project" value="InterPro"/>
</dbReference>
<proteinExistence type="inferred from homology"/>
<evidence type="ECO:0000256" key="4">
    <source>
        <dbReference type="ARBA" id="ARBA00022807"/>
    </source>
</evidence>
<evidence type="ECO:0000256" key="2">
    <source>
        <dbReference type="ARBA" id="ARBA00022670"/>
    </source>
</evidence>